<dbReference type="OrthoDB" id="9050343at2759"/>
<accession>A0A8S4AZ80</accession>
<reference evidence="1" key="1">
    <citation type="submission" date="2021-05" db="EMBL/GenBank/DDBJ databases">
        <authorList>
            <person name="Tigano A."/>
        </authorList>
    </citation>
    <scope>NUCLEOTIDE SEQUENCE</scope>
</reference>
<protein>
    <submittedName>
        <fullName evidence="1">(Atlantic silverside) hypothetical protein</fullName>
    </submittedName>
</protein>
<name>A0A8S4AZ80_9TELE</name>
<evidence type="ECO:0000313" key="1">
    <source>
        <dbReference type="EMBL" id="CAG5897295.1"/>
    </source>
</evidence>
<organism evidence="1 2">
    <name type="scientific">Menidia menidia</name>
    <name type="common">Atlantic silverside</name>
    <dbReference type="NCBI Taxonomy" id="238744"/>
    <lineage>
        <taxon>Eukaryota</taxon>
        <taxon>Metazoa</taxon>
        <taxon>Chordata</taxon>
        <taxon>Craniata</taxon>
        <taxon>Vertebrata</taxon>
        <taxon>Euteleostomi</taxon>
        <taxon>Actinopterygii</taxon>
        <taxon>Neopterygii</taxon>
        <taxon>Teleostei</taxon>
        <taxon>Neoteleostei</taxon>
        <taxon>Acanthomorphata</taxon>
        <taxon>Ovalentaria</taxon>
        <taxon>Atherinomorphae</taxon>
        <taxon>Atheriniformes</taxon>
        <taxon>Atherinopsidae</taxon>
        <taxon>Menidiinae</taxon>
        <taxon>Menidia</taxon>
    </lineage>
</organism>
<dbReference type="AlphaFoldDB" id="A0A8S4AZ80"/>
<comment type="caution">
    <text evidence="1">The sequence shown here is derived from an EMBL/GenBank/DDBJ whole genome shotgun (WGS) entry which is preliminary data.</text>
</comment>
<proteinExistence type="predicted"/>
<gene>
    <name evidence="1" type="ORF">MMEN_LOCUS8355</name>
</gene>
<dbReference type="EMBL" id="CAJRST010008890">
    <property type="protein sequence ID" value="CAG5897295.1"/>
    <property type="molecule type" value="Genomic_DNA"/>
</dbReference>
<keyword evidence="2" id="KW-1185">Reference proteome</keyword>
<evidence type="ECO:0000313" key="2">
    <source>
        <dbReference type="Proteomes" id="UP000677803"/>
    </source>
</evidence>
<dbReference type="Proteomes" id="UP000677803">
    <property type="component" value="Unassembled WGS sequence"/>
</dbReference>
<sequence>MILSAHGTGGYAGQVQGGYGALGAGMESTGGKYGEYVGGGAAQVPYNPVIPAGIEGDGGYPYPAQQLNLAAQGTKAANKYGAAAGYGVQQPGYGAQLGAVQDALGEQTGKYGVNPVLGNGYKG</sequence>